<dbReference type="RefSeq" id="WP_092082700.1">
    <property type="nucleotide sequence ID" value="NZ_FOYI01000019.1"/>
</dbReference>
<evidence type="ECO:0000256" key="1">
    <source>
        <dbReference type="SAM" id="Phobius"/>
    </source>
</evidence>
<proteinExistence type="predicted"/>
<feature type="signal peptide" evidence="2">
    <location>
        <begin position="1"/>
        <end position="20"/>
    </location>
</feature>
<evidence type="ECO:0008006" key="5">
    <source>
        <dbReference type="Google" id="ProtNLM"/>
    </source>
</evidence>
<dbReference type="AlphaFoldDB" id="A0A1I6ERH5"/>
<keyword evidence="1" id="KW-0472">Membrane</keyword>
<keyword evidence="2" id="KW-0732">Signal</keyword>
<organism evidence="3 4">
    <name type="scientific">Poseidonocella sedimentorum</name>
    <dbReference type="NCBI Taxonomy" id="871652"/>
    <lineage>
        <taxon>Bacteria</taxon>
        <taxon>Pseudomonadati</taxon>
        <taxon>Pseudomonadota</taxon>
        <taxon>Alphaproteobacteria</taxon>
        <taxon>Rhodobacterales</taxon>
        <taxon>Roseobacteraceae</taxon>
        <taxon>Poseidonocella</taxon>
    </lineage>
</organism>
<dbReference type="Proteomes" id="UP000199302">
    <property type="component" value="Unassembled WGS sequence"/>
</dbReference>
<reference evidence="3 4" key="1">
    <citation type="submission" date="2016-10" db="EMBL/GenBank/DDBJ databases">
        <authorList>
            <person name="de Groot N.N."/>
        </authorList>
    </citation>
    <scope>NUCLEOTIDE SEQUENCE [LARGE SCALE GENOMIC DNA]</scope>
    <source>
        <strain evidence="4">KMM 9023,NRIC 0796,JCM 17311,KCTC 23692</strain>
    </source>
</reference>
<feature type="chain" id="PRO_5011642169" description="VPLPA-CTERM protein sorting domain-containing protein" evidence="2">
    <location>
        <begin position="21"/>
        <end position="191"/>
    </location>
</feature>
<evidence type="ECO:0000313" key="3">
    <source>
        <dbReference type="EMBL" id="SFR20108.1"/>
    </source>
</evidence>
<accession>A0A1I6ERH5</accession>
<protein>
    <recommendedName>
        <fullName evidence="5">VPLPA-CTERM protein sorting domain-containing protein</fullName>
    </recommendedName>
</protein>
<gene>
    <name evidence="3" type="ORF">SAMN04515673_1194</name>
</gene>
<evidence type="ECO:0000313" key="4">
    <source>
        <dbReference type="Proteomes" id="UP000199302"/>
    </source>
</evidence>
<keyword evidence="4" id="KW-1185">Reference proteome</keyword>
<keyword evidence="1" id="KW-0812">Transmembrane</keyword>
<name>A0A1I6ERH5_9RHOB</name>
<dbReference type="STRING" id="871652.SAMN04515673_1194"/>
<feature type="transmembrane region" description="Helical" evidence="1">
    <location>
        <begin position="159"/>
        <end position="181"/>
    </location>
</feature>
<dbReference type="EMBL" id="FOYI01000019">
    <property type="protein sequence ID" value="SFR20108.1"/>
    <property type="molecule type" value="Genomic_DNA"/>
</dbReference>
<keyword evidence="1" id="KW-1133">Transmembrane helix</keyword>
<sequence length="191" mass="19578">MMKRLLLSLALLLAATGANAATTTIWEVFKSKTGSGAFSDPISYSIVLRAKLSGDPISVTDAHVRLVDAAGSYIGSATTDVPGWTATNTSTGADYEGTARSTPGSVGLIAFRLVGPDAPGPGAAGGLPLGASFDAWLTTGTDTEITGSRQRFEISKTGAIVPLPGAILLLFSAFGLLPLLARRHRAFSDLA</sequence>
<evidence type="ECO:0000256" key="2">
    <source>
        <dbReference type="SAM" id="SignalP"/>
    </source>
</evidence>